<organism evidence="2 3">
    <name type="scientific">Neisseria arctica</name>
    <dbReference type="NCBI Taxonomy" id="1470200"/>
    <lineage>
        <taxon>Bacteria</taxon>
        <taxon>Pseudomonadati</taxon>
        <taxon>Pseudomonadota</taxon>
        <taxon>Betaproteobacteria</taxon>
        <taxon>Neisseriales</taxon>
        <taxon>Neisseriaceae</taxon>
        <taxon>Neisseria</taxon>
    </lineage>
</organism>
<name>A0A0J0YPW8_9NEIS</name>
<dbReference type="PATRIC" id="fig|1470200.3.peg.925"/>
<dbReference type="EMBL" id="JTDO01000018">
    <property type="protein sequence ID" value="KLT72182.1"/>
    <property type="molecule type" value="Genomic_DNA"/>
</dbReference>
<keyword evidence="1" id="KW-0812">Transmembrane</keyword>
<dbReference type="RefSeq" id="WP_047761716.1">
    <property type="nucleotide sequence ID" value="NZ_CP091510.1"/>
</dbReference>
<evidence type="ECO:0000313" key="3">
    <source>
        <dbReference type="Proteomes" id="UP000036027"/>
    </source>
</evidence>
<dbReference type="Proteomes" id="UP000036027">
    <property type="component" value="Unassembled WGS sequence"/>
</dbReference>
<comment type="caution">
    <text evidence="2">The sequence shown here is derived from an EMBL/GenBank/DDBJ whole genome shotgun (WGS) entry which is preliminary data.</text>
</comment>
<dbReference type="STRING" id="1470200.PL75_09595"/>
<feature type="transmembrane region" description="Helical" evidence="1">
    <location>
        <begin position="102"/>
        <end position="122"/>
    </location>
</feature>
<feature type="transmembrane region" description="Helical" evidence="1">
    <location>
        <begin position="35"/>
        <end position="53"/>
    </location>
</feature>
<sequence length="136" mass="15607">MFKRPEELIMAVLAALWVALTYFIADYFGAPTHTTLLISLLTLVWAVVFFILWQRNLTRLIWPIFLGLLAACWWPYLDWIAIRDIVVPGATTDTIVIAKPWYATWTFKSILSVVPVLIGYGIKWKLSRKAPVSQIP</sequence>
<accession>A0A0J0YPW8</accession>
<dbReference type="AlphaFoldDB" id="A0A0J0YPW8"/>
<keyword evidence="3" id="KW-1185">Reference proteome</keyword>
<protein>
    <submittedName>
        <fullName evidence="2">Membrane protein</fullName>
    </submittedName>
</protein>
<evidence type="ECO:0000313" key="2">
    <source>
        <dbReference type="EMBL" id="KLT72182.1"/>
    </source>
</evidence>
<keyword evidence="1" id="KW-1133">Transmembrane helix</keyword>
<feature type="transmembrane region" description="Helical" evidence="1">
    <location>
        <begin position="60"/>
        <end position="82"/>
    </location>
</feature>
<keyword evidence="1" id="KW-0472">Membrane</keyword>
<proteinExistence type="predicted"/>
<dbReference type="OrthoDB" id="8606700at2"/>
<reference evidence="2 3" key="1">
    <citation type="submission" date="2014-11" db="EMBL/GenBank/DDBJ databases">
        <title>Genome of a novel goose pathogen.</title>
        <authorList>
            <person name="Hansen C.M."/>
            <person name="Hueffer K."/>
            <person name="Choi S.C."/>
        </authorList>
    </citation>
    <scope>NUCLEOTIDE SEQUENCE [LARGE SCALE GENOMIC DNA]</scope>
    <source>
        <strain evidence="2 3">KH1503</strain>
    </source>
</reference>
<gene>
    <name evidence="2" type="ORF">PL75_09595</name>
</gene>
<evidence type="ECO:0000256" key="1">
    <source>
        <dbReference type="SAM" id="Phobius"/>
    </source>
</evidence>